<proteinExistence type="inferred from homology"/>
<evidence type="ECO:0000313" key="4">
    <source>
        <dbReference type="Proteomes" id="UP001254813"/>
    </source>
</evidence>
<dbReference type="Gene3D" id="3.40.50.620">
    <property type="entry name" value="HUPs"/>
    <property type="match status" value="1"/>
</dbReference>
<feature type="domain" description="UspA" evidence="2">
    <location>
        <begin position="3"/>
        <end position="138"/>
    </location>
</feature>
<dbReference type="SUPFAM" id="SSF52402">
    <property type="entry name" value="Adenine nucleotide alpha hydrolases-like"/>
    <property type="match status" value="1"/>
</dbReference>
<dbReference type="InterPro" id="IPR006016">
    <property type="entry name" value="UspA"/>
</dbReference>
<dbReference type="PANTHER" id="PTHR46268:SF6">
    <property type="entry name" value="UNIVERSAL STRESS PROTEIN UP12"/>
    <property type="match status" value="1"/>
</dbReference>
<accession>A0ABU2G395</accession>
<sequence>MPESILIPIDGSKGARRGATHALELASANAADVHLLFVVEDRIHGGTPALSTEELYLETVERNAERRLAAVSAQARERGVEATVVCRRGNPCDIIPSYAREHGIDTIVMGRHGAVSGRRNHHRACIDVVSNTSDVPVVTV</sequence>
<evidence type="ECO:0000256" key="1">
    <source>
        <dbReference type="ARBA" id="ARBA00008791"/>
    </source>
</evidence>
<evidence type="ECO:0000259" key="2">
    <source>
        <dbReference type="Pfam" id="PF00582"/>
    </source>
</evidence>
<comment type="similarity">
    <text evidence="1">Belongs to the universal stress protein A family.</text>
</comment>
<comment type="caution">
    <text evidence="3">The sequence shown here is derived from an EMBL/GenBank/DDBJ whole genome shotgun (WGS) entry which is preliminary data.</text>
</comment>
<reference evidence="3 4" key="1">
    <citation type="submission" date="2022-06" db="EMBL/GenBank/DDBJ databases">
        <title>Halogeometricum sp. a new haloarchaeum isolate from saline soil.</title>
        <authorList>
            <person name="Strakova D."/>
            <person name="Galisteo C."/>
            <person name="Sanchez-Porro C."/>
            <person name="Ventosa A."/>
        </authorList>
    </citation>
    <scope>NUCLEOTIDE SEQUENCE [LARGE SCALE GENOMIC DNA]</scope>
    <source>
        <strain evidence="4">S3BR25-2</strain>
    </source>
</reference>
<organism evidence="3 4">
    <name type="scientific">Halogeometricum luteum</name>
    <dbReference type="NCBI Taxonomy" id="2950537"/>
    <lineage>
        <taxon>Archaea</taxon>
        <taxon>Methanobacteriati</taxon>
        <taxon>Methanobacteriota</taxon>
        <taxon>Stenosarchaea group</taxon>
        <taxon>Halobacteria</taxon>
        <taxon>Halobacteriales</taxon>
        <taxon>Haloferacaceae</taxon>
        <taxon>Halogeometricum</taxon>
    </lineage>
</organism>
<keyword evidence="4" id="KW-1185">Reference proteome</keyword>
<dbReference type="EMBL" id="JAMQOQ010000003">
    <property type="protein sequence ID" value="MDS0295248.1"/>
    <property type="molecule type" value="Genomic_DNA"/>
</dbReference>
<dbReference type="Pfam" id="PF00582">
    <property type="entry name" value="Usp"/>
    <property type="match status" value="1"/>
</dbReference>
<dbReference type="CDD" id="cd00293">
    <property type="entry name" value="USP-like"/>
    <property type="match status" value="1"/>
</dbReference>
<dbReference type="RefSeq" id="WP_310929118.1">
    <property type="nucleotide sequence ID" value="NZ_JAMQOQ010000003.1"/>
</dbReference>
<gene>
    <name evidence="3" type="ORF">NDI79_13790</name>
</gene>
<name>A0ABU2G395_9EURY</name>
<evidence type="ECO:0000313" key="3">
    <source>
        <dbReference type="EMBL" id="MDS0295248.1"/>
    </source>
</evidence>
<protein>
    <submittedName>
        <fullName evidence="3">Universal stress protein</fullName>
    </submittedName>
</protein>
<dbReference type="PANTHER" id="PTHR46268">
    <property type="entry name" value="STRESS RESPONSE PROTEIN NHAX"/>
    <property type="match status" value="1"/>
</dbReference>
<dbReference type="InterPro" id="IPR014729">
    <property type="entry name" value="Rossmann-like_a/b/a_fold"/>
</dbReference>
<dbReference type="Proteomes" id="UP001254813">
    <property type="component" value="Unassembled WGS sequence"/>
</dbReference>